<feature type="transmembrane region" description="Helical" evidence="2">
    <location>
        <begin position="156"/>
        <end position="175"/>
    </location>
</feature>
<dbReference type="EMBL" id="JAFFZE010000006">
    <property type="protein sequence ID" value="MCT2582844.1"/>
    <property type="molecule type" value="Genomic_DNA"/>
</dbReference>
<comment type="caution">
    <text evidence="3">The sequence shown here is derived from an EMBL/GenBank/DDBJ whole genome shotgun (WGS) entry which is preliminary data.</text>
</comment>
<keyword evidence="4" id="KW-1185">Reference proteome</keyword>
<sequence length="222" mass="23761">MTLLAEKVPPQFWPTINRIDGLIAEHGVPVPQLGDTLRKIALFDPDAVRTAAAAWGTGGGDGLPGSMANAITQDLTEVVTKVGQRWEGEAWQAFKQDMDLALDLIARIGDPAGQIGDLLTDLAGDLEMGWEEIVGWILTLAGIVVMLATWETFVGAVVGAVITVIGLLLDAYSTVVKRLLNVNTSVEELERLISEKIPSVADAPTRPGAPRDWDARTTDPNT</sequence>
<evidence type="ECO:0008006" key="5">
    <source>
        <dbReference type="Google" id="ProtNLM"/>
    </source>
</evidence>
<protein>
    <recommendedName>
        <fullName evidence="5">WXG100 family type VII secretion target</fullName>
    </recommendedName>
</protein>
<reference evidence="3 4" key="1">
    <citation type="submission" date="2021-02" db="EMBL/GenBank/DDBJ databases">
        <title>Actinophytocola xerophila sp. nov., isolated from soil of cotton cropping field.</title>
        <authorList>
            <person name="Huang R."/>
            <person name="Chen X."/>
            <person name="Ge X."/>
            <person name="Liu W."/>
        </authorList>
    </citation>
    <scope>NUCLEOTIDE SEQUENCE [LARGE SCALE GENOMIC DNA]</scope>
    <source>
        <strain evidence="3 4">S1-96</strain>
    </source>
</reference>
<evidence type="ECO:0000256" key="2">
    <source>
        <dbReference type="SAM" id="Phobius"/>
    </source>
</evidence>
<name>A0ABT2J5G8_9PSEU</name>
<proteinExistence type="predicted"/>
<evidence type="ECO:0000256" key="1">
    <source>
        <dbReference type="SAM" id="MobiDB-lite"/>
    </source>
</evidence>
<gene>
    <name evidence="3" type="ORF">JT362_06895</name>
</gene>
<organism evidence="3 4">
    <name type="scientific">Actinophytocola gossypii</name>
    <dbReference type="NCBI Taxonomy" id="2812003"/>
    <lineage>
        <taxon>Bacteria</taxon>
        <taxon>Bacillati</taxon>
        <taxon>Actinomycetota</taxon>
        <taxon>Actinomycetes</taxon>
        <taxon>Pseudonocardiales</taxon>
        <taxon>Pseudonocardiaceae</taxon>
    </lineage>
</organism>
<keyword evidence="2" id="KW-0812">Transmembrane</keyword>
<keyword evidence="2" id="KW-1133">Transmembrane helix</keyword>
<evidence type="ECO:0000313" key="3">
    <source>
        <dbReference type="EMBL" id="MCT2582844.1"/>
    </source>
</evidence>
<keyword evidence="2" id="KW-0472">Membrane</keyword>
<feature type="compositionally biased region" description="Basic and acidic residues" evidence="1">
    <location>
        <begin position="209"/>
        <end position="222"/>
    </location>
</feature>
<evidence type="ECO:0000313" key="4">
    <source>
        <dbReference type="Proteomes" id="UP001156441"/>
    </source>
</evidence>
<accession>A0ABT2J5G8</accession>
<dbReference type="RefSeq" id="WP_260190177.1">
    <property type="nucleotide sequence ID" value="NZ_JAFFZE010000006.1"/>
</dbReference>
<feature type="region of interest" description="Disordered" evidence="1">
    <location>
        <begin position="200"/>
        <end position="222"/>
    </location>
</feature>
<dbReference type="Proteomes" id="UP001156441">
    <property type="component" value="Unassembled WGS sequence"/>
</dbReference>